<organism evidence="1 2">
    <name type="scientific">Prosthecobacter dejongeii</name>
    <dbReference type="NCBI Taxonomy" id="48465"/>
    <lineage>
        <taxon>Bacteria</taxon>
        <taxon>Pseudomonadati</taxon>
        <taxon>Verrucomicrobiota</taxon>
        <taxon>Verrucomicrobiia</taxon>
        <taxon>Verrucomicrobiales</taxon>
        <taxon>Verrucomicrobiaceae</taxon>
        <taxon>Prosthecobacter</taxon>
    </lineage>
</organism>
<proteinExistence type="predicted"/>
<sequence>MSDLVTSVSEQKRPQLHKLIDQLPAEELELVERLLARLEMDRLWKEVREGFSQDWASGQYEHLDEVISEVRRDLQQHVA</sequence>
<dbReference type="Proteomes" id="UP000534294">
    <property type="component" value="Unassembled WGS sequence"/>
</dbReference>
<dbReference type="AlphaFoldDB" id="A0A7W8DSV6"/>
<reference evidence="1 2" key="1">
    <citation type="submission" date="2020-08" db="EMBL/GenBank/DDBJ databases">
        <title>Genomic Encyclopedia of Type Strains, Phase IV (KMG-IV): sequencing the most valuable type-strain genomes for metagenomic binning, comparative biology and taxonomic classification.</title>
        <authorList>
            <person name="Goeker M."/>
        </authorList>
    </citation>
    <scope>NUCLEOTIDE SEQUENCE [LARGE SCALE GENOMIC DNA]</scope>
    <source>
        <strain evidence="1 2">DSM 12251</strain>
    </source>
</reference>
<keyword evidence="2" id="KW-1185">Reference proteome</keyword>
<protein>
    <submittedName>
        <fullName evidence="1">Uncharacterized protein</fullName>
    </submittedName>
</protein>
<name>A0A7W8DSV6_9BACT</name>
<dbReference type="EMBL" id="JACHIF010000012">
    <property type="protein sequence ID" value="MBB5040236.1"/>
    <property type="molecule type" value="Genomic_DNA"/>
</dbReference>
<gene>
    <name evidence="1" type="ORF">HNQ64_004517</name>
</gene>
<dbReference type="RefSeq" id="WP_184212781.1">
    <property type="nucleotide sequence ID" value="NZ_JACHIF010000012.1"/>
</dbReference>
<evidence type="ECO:0000313" key="1">
    <source>
        <dbReference type="EMBL" id="MBB5040236.1"/>
    </source>
</evidence>
<comment type="caution">
    <text evidence="1">The sequence shown here is derived from an EMBL/GenBank/DDBJ whole genome shotgun (WGS) entry which is preliminary data.</text>
</comment>
<accession>A0A7W8DSV6</accession>
<evidence type="ECO:0000313" key="2">
    <source>
        <dbReference type="Proteomes" id="UP000534294"/>
    </source>
</evidence>